<gene>
    <name evidence="3" type="ORF">BS47DRAFT_1391918</name>
</gene>
<feature type="compositionally biased region" description="Polar residues" evidence="1">
    <location>
        <begin position="885"/>
        <end position="903"/>
    </location>
</feature>
<dbReference type="Pfam" id="PF02752">
    <property type="entry name" value="Arrestin_C"/>
    <property type="match status" value="1"/>
</dbReference>
<feature type="compositionally biased region" description="Low complexity" evidence="1">
    <location>
        <begin position="806"/>
        <end position="822"/>
    </location>
</feature>
<keyword evidence="4" id="KW-1185">Reference proteome</keyword>
<feature type="domain" description="Arrestin C-terminal-like" evidence="2">
    <location>
        <begin position="253"/>
        <end position="415"/>
    </location>
</feature>
<feature type="compositionally biased region" description="Basic and acidic residues" evidence="1">
    <location>
        <begin position="906"/>
        <end position="931"/>
    </location>
</feature>
<dbReference type="EMBL" id="MU128954">
    <property type="protein sequence ID" value="KAF9514982.1"/>
    <property type="molecule type" value="Genomic_DNA"/>
</dbReference>
<dbReference type="SMART" id="SM01017">
    <property type="entry name" value="Arrestin_C"/>
    <property type="match status" value="1"/>
</dbReference>
<feature type="compositionally biased region" description="Basic and acidic residues" evidence="1">
    <location>
        <begin position="593"/>
        <end position="604"/>
    </location>
</feature>
<proteinExistence type="predicted"/>
<dbReference type="SUPFAM" id="SSF81296">
    <property type="entry name" value="E set domains"/>
    <property type="match status" value="1"/>
</dbReference>
<dbReference type="Gene3D" id="2.60.40.640">
    <property type="match status" value="1"/>
</dbReference>
<dbReference type="Proteomes" id="UP000886523">
    <property type="component" value="Unassembled WGS sequence"/>
</dbReference>
<dbReference type="OrthoDB" id="298939at2759"/>
<organism evidence="3 4">
    <name type="scientific">Hydnum rufescens UP504</name>
    <dbReference type="NCBI Taxonomy" id="1448309"/>
    <lineage>
        <taxon>Eukaryota</taxon>
        <taxon>Fungi</taxon>
        <taxon>Dikarya</taxon>
        <taxon>Basidiomycota</taxon>
        <taxon>Agaricomycotina</taxon>
        <taxon>Agaricomycetes</taxon>
        <taxon>Cantharellales</taxon>
        <taxon>Hydnaceae</taxon>
        <taxon>Hydnum</taxon>
    </lineage>
</organism>
<reference evidence="3" key="1">
    <citation type="journal article" date="2020" name="Nat. Commun.">
        <title>Large-scale genome sequencing of mycorrhizal fungi provides insights into the early evolution of symbiotic traits.</title>
        <authorList>
            <person name="Miyauchi S."/>
            <person name="Kiss E."/>
            <person name="Kuo A."/>
            <person name="Drula E."/>
            <person name="Kohler A."/>
            <person name="Sanchez-Garcia M."/>
            <person name="Morin E."/>
            <person name="Andreopoulos B."/>
            <person name="Barry K.W."/>
            <person name="Bonito G."/>
            <person name="Buee M."/>
            <person name="Carver A."/>
            <person name="Chen C."/>
            <person name="Cichocki N."/>
            <person name="Clum A."/>
            <person name="Culley D."/>
            <person name="Crous P.W."/>
            <person name="Fauchery L."/>
            <person name="Girlanda M."/>
            <person name="Hayes R.D."/>
            <person name="Keri Z."/>
            <person name="LaButti K."/>
            <person name="Lipzen A."/>
            <person name="Lombard V."/>
            <person name="Magnuson J."/>
            <person name="Maillard F."/>
            <person name="Murat C."/>
            <person name="Nolan M."/>
            <person name="Ohm R.A."/>
            <person name="Pangilinan J."/>
            <person name="Pereira M.F."/>
            <person name="Perotto S."/>
            <person name="Peter M."/>
            <person name="Pfister S."/>
            <person name="Riley R."/>
            <person name="Sitrit Y."/>
            <person name="Stielow J.B."/>
            <person name="Szollosi G."/>
            <person name="Zifcakova L."/>
            <person name="Stursova M."/>
            <person name="Spatafora J.W."/>
            <person name="Tedersoo L."/>
            <person name="Vaario L.M."/>
            <person name="Yamada A."/>
            <person name="Yan M."/>
            <person name="Wang P."/>
            <person name="Xu J."/>
            <person name="Bruns T."/>
            <person name="Baldrian P."/>
            <person name="Vilgalys R."/>
            <person name="Dunand C."/>
            <person name="Henrissat B."/>
            <person name="Grigoriev I.V."/>
            <person name="Hibbett D."/>
            <person name="Nagy L.G."/>
            <person name="Martin F.M."/>
        </authorList>
    </citation>
    <scope>NUCLEOTIDE SEQUENCE</scope>
    <source>
        <strain evidence="3">UP504</strain>
    </source>
</reference>
<name>A0A9P6B0A5_9AGAM</name>
<feature type="region of interest" description="Disordered" evidence="1">
    <location>
        <begin position="588"/>
        <end position="660"/>
    </location>
</feature>
<feature type="compositionally biased region" description="Basic and acidic residues" evidence="1">
    <location>
        <begin position="633"/>
        <end position="645"/>
    </location>
</feature>
<comment type="caution">
    <text evidence="3">The sequence shown here is derived from an EMBL/GenBank/DDBJ whole genome shotgun (WGS) entry which is preliminary data.</text>
</comment>
<evidence type="ECO:0000256" key="1">
    <source>
        <dbReference type="SAM" id="MobiDB-lite"/>
    </source>
</evidence>
<protein>
    <recommendedName>
        <fullName evidence="2">Arrestin C-terminal-like domain-containing protein</fullName>
    </recommendedName>
</protein>
<feature type="region of interest" description="Disordered" evidence="1">
    <location>
        <begin position="806"/>
        <end position="830"/>
    </location>
</feature>
<feature type="region of interest" description="Disordered" evidence="1">
    <location>
        <begin position="736"/>
        <end position="763"/>
    </location>
</feature>
<feature type="region of interest" description="Disordered" evidence="1">
    <location>
        <begin position="879"/>
        <end position="932"/>
    </location>
</feature>
<evidence type="ECO:0000259" key="2">
    <source>
        <dbReference type="SMART" id="SM01017"/>
    </source>
</evidence>
<feature type="region of interest" description="Disordered" evidence="1">
    <location>
        <begin position="678"/>
        <end position="698"/>
    </location>
</feature>
<dbReference type="AlphaFoldDB" id="A0A9P6B0A5"/>
<sequence length="983" mass="105936">MPASTQHPSTLRSSTGMSGLVQAETGGAMVQLDRLGGGSGFREGYTIDPGALSLVSDYPDAASTIRPPGILGYPPHKTPLSASAPSPTQITLKQSCSRLELDLALESNIVVEGGRLRGWLQVKVPKPGKHDSVLLIAGAKLRVIGFEALFDDSHTFYQHAQPLELISSATHLYCSGTDDQGFREACVGTHTIPFVLPLPVGGGAKGPLMGSSPASVRYIVLASVKIRNAAAQSRSIAHFYRVSSSSKTLFLGGKGKLELSCALHRGTWVAGQHCWVKINIHNDTSKRVKTLSLALIRTTTVFRSLPHLDPGTAHEADSIDIDACQTSTNRKQVAESVLDSGQRGSKGLITGKGWWMGVNAGDYSDLKHSILIPPDALSIGRSRLVEVAYALRITATAGSLSSDVSVDLPITVISFLSIDPPPNFDLISTFLPSVPLNSPTEAHPPASPHFQEIHRTVASGLPQIRKAVSFSEAVFETQADLRKNIHDSAQLDQAPLRTTYRPRIELALDFQPQSYRGKIFDAGAKGQSFLCLLSLRSGGSDIPPKSEINLPSLQMNLTSDNLGENTALRQTTEYAGGSDDEVEYIVGSCQPDRNVEQDSMQFKDRRPRRTERNIPSPPKGKQLQETTRLPSHKTHDQVDRTRPRPESIAASRPPVSSLPLQQSDHLPEIYRTDLGLSRWRGKSGTQPMPRNLPSRPRAKSMLDMRSSADPMEPIAGPITPLYASQTDDVNLESGLSRLSLDDPFPRGAAPLSEHPGPSSRSMNRISQFPYLQAPPDPVHGSRAVPSLSSGSVLPIASSVETISPSVYSSSASSPSLASLPTSNTERSSCAKVGISSVKARIALLEEKSRTMISGAATPGTVPDRSSIILNPKLAALAPSVRNSRDTSTLPDDQAQLPTINGRRQLSKNDEKDSADNGHTAETKLSREDLSGADHAVVMETRSMRDVHHPEDGKQSSKHIVGLGLISVDDQKQRNRLLPAVHRR</sequence>
<evidence type="ECO:0000313" key="3">
    <source>
        <dbReference type="EMBL" id="KAF9514982.1"/>
    </source>
</evidence>
<evidence type="ECO:0000313" key="4">
    <source>
        <dbReference type="Proteomes" id="UP000886523"/>
    </source>
</evidence>
<accession>A0A9P6B0A5</accession>
<dbReference type="InterPro" id="IPR014756">
    <property type="entry name" value="Ig_E-set"/>
</dbReference>
<dbReference type="InterPro" id="IPR014752">
    <property type="entry name" value="Arrestin-like_C"/>
</dbReference>
<dbReference type="InterPro" id="IPR011022">
    <property type="entry name" value="Arrestin_C-like"/>
</dbReference>